<evidence type="ECO:0000313" key="1">
    <source>
        <dbReference type="EMBL" id="SOY68176.1"/>
    </source>
</evidence>
<reference evidence="1" key="1">
    <citation type="submission" date="2018-01" db="EMBL/GenBank/DDBJ databases">
        <authorList>
            <person name="Clerissi C."/>
        </authorList>
    </citation>
    <scope>NUCLEOTIDE SEQUENCE</scope>
    <source>
        <strain evidence="1">Cupriavidus sp. LMG 19464</strain>
    </source>
</reference>
<dbReference type="Proteomes" id="UP000256780">
    <property type="component" value="Chromosome CBM2587_b"/>
</dbReference>
<protein>
    <submittedName>
        <fullName evidence="1">Uncharacterized protein</fullName>
    </submittedName>
</protein>
<accession>A0A375CDH9</accession>
<organism evidence="1">
    <name type="scientific">Cupriavidus taiwanensis</name>
    <dbReference type="NCBI Taxonomy" id="164546"/>
    <lineage>
        <taxon>Bacteria</taxon>
        <taxon>Pseudomonadati</taxon>
        <taxon>Pseudomonadota</taxon>
        <taxon>Betaproteobacteria</taxon>
        <taxon>Burkholderiales</taxon>
        <taxon>Burkholderiaceae</taxon>
        <taxon>Cupriavidus</taxon>
    </lineage>
</organism>
<dbReference type="AlphaFoldDB" id="A0A375CDH9"/>
<comment type="caution">
    <text evidence="1">The sequence shown here is derived from an EMBL/GenBank/DDBJ whole genome shotgun (WGS) entry which is preliminary data.</text>
</comment>
<proteinExistence type="predicted"/>
<sequence length="120" mass="13199">MNKGTGMGRFLTPAGVRCLLLRKIYRARRHRQRCHSCPRREFVLHRNRSGGRAGLRRRVRHFARVAGQGKLGSGFPCTAISLMMPPNIPAGSTGRRPLRHVSPPVRLAPGAACGRPAMPA</sequence>
<gene>
    <name evidence="1" type="ORF">CBM2587_B90612</name>
</gene>
<dbReference type="EMBL" id="OFSQ01000038">
    <property type="protein sequence ID" value="SOY68176.1"/>
    <property type="molecule type" value="Genomic_DNA"/>
</dbReference>
<name>A0A375CDH9_9BURK</name>